<feature type="transmembrane region" description="Helical" evidence="6">
    <location>
        <begin position="370"/>
        <end position="394"/>
    </location>
</feature>
<keyword evidence="2 6" id="KW-0813">Transport</keyword>
<dbReference type="Proteomes" id="UP000815698">
    <property type="component" value="Chromosome"/>
</dbReference>
<keyword evidence="5 6" id="KW-0472">Membrane</keyword>
<evidence type="ECO:0000256" key="2">
    <source>
        <dbReference type="ARBA" id="ARBA00022448"/>
    </source>
</evidence>
<keyword evidence="8" id="KW-1185">Reference proteome</keyword>
<evidence type="ECO:0000256" key="3">
    <source>
        <dbReference type="ARBA" id="ARBA00022692"/>
    </source>
</evidence>
<organism evidence="7 8">
    <name type="scientific">Dermabacter jinjuensis</name>
    <dbReference type="NCBI Taxonomy" id="1667168"/>
    <lineage>
        <taxon>Bacteria</taxon>
        <taxon>Bacillati</taxon>
        <taxon>Actinomycetota</taxon>
        <taxon>Actinomycetes</taxon>
        <taxon>Micrococcales</taxon>
        <taxon>Dermabacteraceae</taxon>
        <taxon>Dermabacter</taxon>
    </lineage>
</organism>
<comment type="subcellular location">
    <subcellularLocation>
        <location evidence="1 6">Membrane</location>
        <topology evidence="1 6">Multi-pass membrane protein</topology>
    </subcellularLocation>
</comment>
<keyword evidence="3 6" id="KW-0812">Transmembrane</keyword>
<feature type="transmembrane region" description="Helical" evidence="6">
    <location>
        <begin position="82"/>
        <end position="102"/>
    </location>
</feature>
<keyword evidence="4 6" id="KW-1133">Transmembrane helix</keyword>
<name>A0ABM6PPH1_9MICO</name>
<evidence type="ECO:0000256" key="5">
    <source>
        <dbReference type="ARBA" id="ARBA00023136"/>
    </source>
</evidence>
<keyword evidence="6" id="KW-0592">Phosphate transport</keyword>
<feature type="transmembrane region" description="Helical" evidence="6">
    <location>
        <begin position="216"/>
        <end position="238"/>
    </location>
</feature>
<dbReference type="PANTHER" id="PTHR11101">
    <property type="entry name" value="PHOSPHATE TRANSPORTER"/>
    <property type="match status" value="1"/>
</dbReference>
<evidence type="ECO:0000256" key="4">
    <source>
        <dbReference type="ARBA" id="ARBA00022989"/>
    </source>
</evidence>
<dbReference type="EMBL" id="CP023482">
    <property type="protein sequence ID" value="ATH97265.1"/>
    <property type="molecule type" value="Genomic_DNA"/>
</dbReference>
<sequence length="437" mass="46564">MRVEAREPEAAFRLRRGYAATHDPRFRAFPHRNRRVMGRLFHPFELSLSRALARSDRRARARTTRVPGPFALRRFAARQGRLMLAWSIVALSIVWAFTNGAQDASNAVTTTIVTRVLPERLALAYAAIMNGAGAMFGLVSVVFLHLSLVRVVGVPEALFDEPRTLGLALACGLSTAIVCLLIGWWRGIPLSGWVTTLASLVGAFAGALADVRQLGGIALLFIPVFIGPLLGFALSFLLTRAVSGLQSKRRLTAETVRWTQTLTAGLVAFGHGLSNIRLPLGIVVVAFAGLGEQGTLGSHPPGPESDGSLGHLLSSHAGMAALPLWIAVLLSSAMALGTFMGGREIVRTLGRRLTDLTVSQGLAAETSTAALLYTVSVWLGFPMSSSFTIVGSIVGSSLATSKKSVAWQVFGRIALWWILTPLACAGLAWGTVVLALP</sequence>
<evidence type="ECO:0000313" key="8">
    <source>
        <dbReference type="Proteomes" id="UP000815698"/>
    </source>
</evidence>
<accession>A0ABM6PPH1</accession>
<evidence type="ECO:0000256" key="1">
    <source>
        <dbReference type="ARBA" id="ARBA00004141"/>
    </source>
</evidence>
<dbReference type="InterPro" id="IPR001204">
    <property type="entry name" value="Phos_transporter"/>
</dbReference>
<feature type="transmembrane region" description="Helical" evidence="6">
    <location>
        <begin position="165"/>
        <end position="184"/>
    </location>
</feature>
<dbReference type="Pfam" id="PF01384">
    <property type="entry name" value="PHO4"/>
    <property type="match status" value="2"/>
</dbReference>
<evidence type="ECO:0000256" key="6">
    <source>
        <dbReference type="RuleBase" id="RU363058"/>
    </source>
</evidence>
<protein>
    <recommendedName>
        <fullName evidence="6">Phosphate transporter</fullName>
    </recommendedName>
</protein>
<feature type="transmembrane region" description="Helical" evidence="6">
    <location>
        <begin position="322"/>
        <end position="342"/>
    </location>
</feature>
<proteinExistence type="inferred from homology"/>
<feature type="transmembrane region" description="Helical" evidence="6">
    <location>
        <begin position="122"/>
        <end position="144"/>
    </location>
</feature>
<gene>
    <name evidence="7" type="ORF">COP05_09340</name>
</gene>
<dbReference type="PANTHER" id="PTHR11101:SF80">
    <property type="entry name" value="PHOSPHATE TRANSPORTER"/>
    <property type="match status" value="1"/>
</dbReference>
<feature type="transmembrane region" description="Helical" evidence="6">
    <location>
        <begin position="190"/>
        <end position="209"/>
    </location>
</feature>
<reference evidence="7 8" key="1">
    <citation type="journal article" date="2016" name="Int. J. Syst. Evol. Microbiol.">
        <title>Dermabacter jinjuensis sp. nov., a novel species of the genus Dermabacter isolated from a clinical specimen.</title>
        <authorList>
            <person name="Park Y.K."/>
            <person name="Lee K.M."/>
            <person name="Lee W.K."/>
            <person name="Cho M.J."/>
            <person name="Lee H.S."/>
            <person name="Cho Y.G."/>
            <person name="Lee Y.C."/>
            <person name="Lee W.K."/>
            <person name="Seong W.K."/>
            <person name="Hwang K.J."/>
        </authorList>
    </citation>
    <scope>NUCLEOTIDE SEQUENCE [LARGE SCALE GENOMIC DNA]</scope>
    <source>
        <strain evidence="7 8">32T</strain>
    </source>
</reference>
<evidence type="ECO:0000313" key="7">
    <source>
        <dbReference type="EMBL" id="ATH97265.1"/>
    </source>
</evidence>
<comment type="similarity">
    <text evidence="6">Belongs to the inorganic phosphate transporter (PiT) (TC 2.A.20) family.</text>
</comment>
<feature type="transmembrane region" description="Helical" evidence="6">
    <location>
        <begin position="414"/>
        <end position="436"/>
    </location>
</feature>